<evidence type="ECO:0000256" key="3">
    <source>
        <dbReference type="ARBA" id="ARBA00023163"/>
    </source>
</evidence>
<accession>A0A165VRZ8</accession>
<dbReference type="InterPro" id="IPR011991">
    <property type="entry name" value="ArsR-like_HTH"/>
</dbReference>
<evidence type="ECO:0000259" key="4">
    <source>
        <dbReference type="PROSITE" id="PS50987"/>
    </source>
</evidence>
<keyword evidence="2 5" id="KW-0238">DNA-binding</keyword>
<dbReference type="InterPro" id="IPR036388">
    <property type="entry name" value="WH-like_DNA-bd_sf"/>
</dbReference>
<dbReference type="InterPro" id="IPR051081">
    <property type="entry name" value="HTH_MetalResp_TranReg"/>
</dbReference>
<dbReference type="PROSITE" id="PS50987">
    <property type="entry name" value="HTH_ARSR_2"/>
    <property type="match status" value="1"/>
</dbReference>
<dbReference type="OrthoDB" id="9790747at2"/>
<evidence type="ECO:0000256" key="1">
    <source>
        <dbReference type="ARBA" id="ARBA00023015"/>
    </source>
</evidence>
<dbReference type="CDD" id="cd00090">
    <property type="entry name" value="HTH_ARSR"/>
    <property type="match status" value="1"/>
</dbReference>
<dbReference type="PANTHER" id="PTHR33154:SF32">
    <property type="entry name" value="TRANSCRIPTIONAL REGULATORY PROTEIN"/>
    <property type="match status" value="1"/>
</dbReference>
<dbReference type="Pfam" id="PF12840">
    <property type="entry name" value="HTH_20"/>
    <property type="match status" value="1"/>
</dbReference>
<dbReference type="STRING" id="989403.SAMN05421798_1126"/>
<evidence type="ECO:0000256" key="2">
    <source>
        <dbReference type="ARBA" id="ARBA00023125"/>
    </source>
</evidence>
<proteinExistence type="predicted"/>
<name>A0A165VRZ8_9HYPH</name>
<comment type="caution">
    <text evidence="5">The sequence shown here is derived from an EMBL/GenBank/DDBJ whole genome shotgun (WGS) entry which is preliminary data.</text>
</comment>
<evidence type="ECO:0000313" key="5">
    <source>
        <dbReference type="EMBL" id="KZL15353.1"/>
    </source>
</evidence>
<dbReference type="EMBL" id="LMCB01000074">
    <property type="protein sequence ID" value="KZL15353.1"/>
    <property type="molecule type" value="Genomic_DNA"/>
</dbReference>
<dbReference type="SMART" id="SM00418">
    <property type="entry name" value="HTH_ARSR"/>
    <property type="match status" value="1"/>
</dbReference>
<dbReference type="SUPFAM" id="SSF46785">
    <property type="entry name" value="Winged helix' DNA-binding domain"/>
    <property type="match status" value="1"/>
</dbReference>
<protein>
    <submittedName>
        <fullName evidence="5">DNA-binding transcriptional repressor ArsR</fullName>
    </submittedName>
</protein>
<keyword evidence="3" id="KW-0804">Transcription</keyword>
<organism evidence="5 6">
    <name type="scientific">Pseudovibrio axinellae</name>
    <dbReference type="NCBI Taxonomy" id="989403"/>
    <lineage>
        <taxon>Bacteria</taxon>
        <taxon>Pseudomonadati</taxon>
        <taxon>Pseudomonadota</taxon>
        <taxon>Alphaproteobacteria</taxon>
        <taxon>Hyphomicrobiales</taxon>
        <taxon>Stappiaceae</taxon>
        <taxon>Pseudovibrio</taxon>
    </lineage>
</organism>
<dbReference type="Proteomes" id="UP000076577">
    <property type="component" value="Unassembled WGS sequence"/>
</dbReference>
<gene>
    <name evidence="5" type="ORF">PsAD2_03609</name>
</gene>
<feature type="domain" description="HTH arsR-type" evidence="4">
    <location>
        <begin position="1"/>
        <end position="104"/>
    </location>
</feature>
<evidence type="ECO:0000313" key="6">
    <source>
        <dbReference type="Proteomes" id="UP000076577"/>
    </source>
</evidence>
<dbReference type="PANTHER" id="PTHR33154">
    <property type="entry name" value="TRANSCRIPTIONAL REGULATOR, ARSR FAMILY"/>
    <property type="match status" value="1"/>
</dbReference>
<sequence length="104" mass="11655">MNLMNTLKTLANENRLTIVEWLQNPEAHFAAQKNGDLVEDGVCLGAIARKLGTSQPTATNHMKVLADAGLVTPTRIKNWVFFRLNQEALSRFIKDLEDKVTPNH</sequence>
<keyword evidence="1" id="KW-0805">Transcription regulation</keyword>
<dbReference type="GO" id="GO:0003700">
    <property type="term" value="F:DNA-binding transcription factor activity"/>
    <property type="evidence" value="ECO:0007669"/>
    <property type="project" value="InterPro"/>
</dbReference>
<dbReference type="AlphaFoldDB" id="A0A165VRZ8"/>
<keyword evidence="6" id="KW-1185">Reference proteome</keyword>
<dbReference type="RefSeq" id="WP_068009075.1">
    <property type="nucleotide sequence ID" value="NZ_FOFM01000012.1"/>
</dbReference>
<dbReference type="GO" id="GO:0003677">
    <property type="term" value="F:DNA binding"/>
    <property type="evidence" value="ECO:0007669"/>
    <property type="project" value="UniProtKB-KW"/>
</dbReference>
<reference evidence="5 6" key="1">
    <citation type="journal article" date="2016" name="Front. Microbiol.">
        <title>Comparative Genomic Analysis Reveals a Diverse Repertoire of Genes Involved in Prokaryote-Eukaryote Interactions within the Pseudovibrio Genus.</title>
        <authorList>
            <person name="Romano S."/>
            <person name="Fernandez-Guerra A."/>
            <person name="Reen F.J."/>
            <person name="Glockner F.O."/>
            <person name="Crowley S.P."/>
            <person name="O'Sullivan O."/>
            <person name="Cotter P.D."/>
            <person name="Adams C."/>
            <person name="Dobson A.D."/>
            <person name="O'Gara F."/>
        </authorList>
    </citation>
    <scope>NUCLEOTIDE SEQUENCE [LARGE SCALE GENOMIC DNA]</scope>
    <source>
        <strain evidence="5 6">Ad2</strain>
    </source>
</reference>
<dbReference type="InterPro" id="IPR036390">
    <property type="entry name" value="WH_DNA-bd_sf"/>
</dbReference>
<dbReference type="InterPro" id="IPR001845">
    <property type="entry name" value="HTH_ArsR_DNA-bd_dom"/>
</dbReference>
<dbReference type="PATRIC" id="fig|989403.3.peg.3902"/>
<dbReference type="Gene3D" id="1.10.10.10">
    <property type="entry name" value="Winged helix-like DNA-binding domain superfamily/Winged helix DNA-binding domain"/>
    <property type="match status" value="1"/>
</dbReference>